<dbReference type="STRING" id="41447.ENSSDUP00000028499"/>
<evidence type="ECO:0000313" key="5">
    <source>
        <dbReference type="Proteomes" id="UP000261420"/>
    </source>
</evidence>
<sequence>MWLKTQSFFLILSVIVTGSLSTTWDMVVPPVVTVSRGEDAFLDCSFTHPRQQRYSGEITVKWLAGEPKASPFFICSVRNNSMDGLGNCSASGLKRSLAGDPRRGELSLLIRKTQLMDNGRYFCRVELEVQREGYQKETQLHVTAEPQILSLSLAETSPDSNSAPRRLQCEVEGHPLPKIVWLSASRKQIENRGESSSSSLYRLMSSVLYLEEEVLTCRAESELGYAERTYPPSDTLMITLVVCGLLLLLLLSAGVIIYHLRNRVKNHGQRACDSPADSNAEDKLVYSAITLSTSTSSPPADVIGSRQHEETGVVYAVVNIRS</sequence>
<dbReference type="Proteomes" id="UP000261420">
    <property type="component" value="Unplaced"/>
</dbReference>
<dbReference type="InterPro" id="IPR013783">
    <property type="entry name" value="Ig-like_fold"/>
</dbReference>
<evidence type="ECO:0000259" key="3">
    <source>
        <dbReference type="PROSITE" id="PS50835"/>
    </source>
</evidence>
<dbReference type="Gene3D" id="2.60.40.10">
    <property type="entry name" value="Immunoglobulins"/>
    <property type="match status" value="2"/>
</dbReference>
<keyword evidence="1" id="KW-1133">Transmembrane helix</keyword>
<feature type="chain" id="PRO_5017418000" evidence="2">
    <location>
        <begin position="22"/>
        <end position="322"/>
    </location>
</feature>
<dbReference type="GeneTree" id="ENSGT01030000234909"/>
<dbReference type="OMA" id="NHTERTY"/>
<dbReference type="GO" id="GO:0045124">
    <property type="term" value="P:regulation of bone resorption"/>
    <property type="evidence" value="ECO:0007669"/>
    <property type="project" value="TreeGrafter"/>
</dbReference>
<dbReference type="Pfam" id="PF07686">
    <property type="entry name" value="V-set"/>
    <property type="match status" value="1"/>
</dbReference>
<dbReference type="SMART" id="SM00409">
    <property type="entry name" value="IG"/>
    <property type="match status" value="1"/>
</dbReference>
<dbReference type="PROSITE" id="PS50835">
    <property type="entry name" value="IG_LIKE"/>
    <property type="match status" value="2"/>
</dbReference>
<evidence type="ECO:0000256" key="1">
    <source>
        <dbReference type="SAM" id="Phobius"/>
    </source>
</evidence>
<dbReference type="AlphaFoldDB" id="A0A3B4VCV9"/>
<feature type="domain" description="Ig-like" evidence="3">
    <location>
        <begin position="34"/>
        <end position="141"/>
    </location>
</feature>
<organism evidence="4 5">
    <name type="scientific">Seriola dumerili</name>
    <name type="common">Greater amberjack</name>
    <name type="synonym">Caranx dumerili</name>
    <dbReference type="NCBI Taxonomy" id="41447"/>
    <lineage>
        <taxon>Eukaryota</taxon>
        <taxon>Metazoa</taxon>
        <taxon>Chordata</taxon>
        <taxon>Craniata</taxon>
        <taxon>Vertebrata</taxon>
        <taxon>Euteleostomi</taxon>
        <taxon>Actinopterygii</taxon>
        <taxon>Neopterygii</taxon>
        <taxon>Teleostei</taxon>
        <taxon>Neoteleostei</taxon>
        <taxon>Acanthomorphata</taxon>
        <taxon>Carangaria</taxon>
        <taxon>Carangiformes</taxon>
        <taxon>Carangidae</taxon>
        <taxon>Seriola</taxon>
    </lineage>
</organism>
<dbReference type="GO" id="GO:0005886">
    <property type="term" value="C:plasma membrane"/>
    <property type="evidence" value="ECO:0007669"/>
    <property type="project" value="TreeGrafter"/>
</dbReference>
<dbReference type="RefSeq" id="XP_022617246.1">
    <property type="nucleotide sequence ID" value="XM_022761525.1"/>
</dbReference>
<dbReference type="GeneID" id="111233656"/>
<reference evidence="4" key="1">
    <citation type="submission" date="2025-08" db="UniProtKB">
        <authorList>
            <consortium name="Ensembl"/>
        </authorList>
    </citation>
    <scope>IDENTIFICATION</scope>
</reference>
<reference evidence="4" key="2">
    <citation type="submission" date="2025-09" db="UniProtKB">
        <authorList>
            <consortium name="Ensembl"/>
        </authorList>
    </citation>
    <scope>IDENTIFICATION</scope>
</reference>
<dbReference type="PANTHER" id="PTHR46942:SF1">
    <property type="entry name" value="SIALIC ACID-BINDING IG-LIKE LECTIN 15"/>
    <property type="match status" value="1"/>
</dbReference>
<dbReference type="GO" id="GO:0032956">
    <property type="term" value="P:regulation of actin cytoskeleton organization"/>
    <property type="evidence" value="ECO:0007669"/>
    <property type="project" value="TreeGrafter"/>
</dbReference>
<dbReference type="InterPro" id="IPR007110">
    <property type="entry name" value="Ig-like_dom"/>
</dbReference>
<dbReference type="InterPro" id="IPR003599">
    <property type="entry name" value="Ig_sub"/>
</dbReference>
<dbReference type="InterPro" id="IPR042836">
    <property type="entry name" value="SIG15"/>
</dbReference>
<dbReference type="CTD" id="100124651"/>
<protein>
    <submittedName>
        <fullName evidence="4">Sialic acid-binding Ig-like lectin 15</fullName>
    </submittedName>
</protein>
<evidence type="ECO:0000313" key="4">
    <source>
        <dbReference type="Ensembl" id="ENSSDUP00000028499.1"/>
    </source>
</evidence>
<feature type="domain" description="Ig-like" evidence="3">
    <location>
        <begin position="146"/>
        <end position="239"/>
    </location>
</feature>
<dbReference type="InterPro" id="IPR036179">
    <property type="entry name" value="Ig-like_dom_sf"/>
</dbReference>
<name>A0A3B4VCV9_SERDU</name>
<dbReference type="InterPro" id="IPR013106">
    <property type="entry name" value="Ig_V-set"/>
</dbReference>
<dbReference type="Ensembl" id="ENSSDUT00000028992.1">
    <property type="protein sequence ID" value="ENSSDUP00000028499.1"/>
    <property type="gene ID" value="ENSSDUG00000020583.1"/>
</dbReference>
<feature type="signal peptide" evidence="2">
    <location>
        <begin position="1"/>
        <end position="21"/>
    </location>
</feature>
<keyword evidence="2" id="KW-0732">Signal</keyword>
<keyword evidence="1" id="KW-0812">Transmembrane</keyword>
<feature type="transmembrane region" description="Helical" evidence="1">
    <location>
        <begin position="236"/>
        <end position="260"/>
    </location>
</feature>
<dbReference type="PANTHER" id="PTHR46942">
    <property type="entry name" value="SIALIC ACID-BINDING IG-LIKE LECTIN 15"/>
    <property type="match status" value="1"/>
</dbReference>
<proteinExistence type="predicted"/>
<keyword evidence="5" id="KW-1185">Reference proteome</keyword>
<dbReference type="SUPFAM" id="SSF48726">
    <property type="entry name" value="Immunoglobulin"/>
    <property type="match status" value="2"/>
</dbReference>
<dbReference type="GO" id="GO:2001204">
    <property type="term" value="P:regulation of osteoclast development"/>
    <property type="evidence" value="ECO:0007669"/>
    <property type="project" value="TreeGrafter"/>
</dbReference>
<evidence type="ECO:0000256" key="2">
    <source>
        <dbReference type="SAM" id="SignalP"/>
    </source>
</evidence>
<keyword evidence="1" id="KW-0472">Membrane</keyword>
<accession>A0A3B4VCV9</accession>